<comment type="caution">
    <text evidence="1">The sequence shown here is derived from an EMBL/GenBank/DDBJ whole genome shotgun (WGS) entry which is preliminary data.</text>
</comment>
<dbReference type="AlphaFoldDB" id="A0A2X0J0P9"/>
<name>A0A2X0J0P9_9ACTN</name>
<sequence>MSAQPVHRADDDPRVPAIPRSIQAVGNALSSEKRLAFYAEVLGAEAGEPINLVIETWWREAMLDQLPGRAERLADARARRGGVPLEELVQRVGGLD</sequence>
<dbReference type="RefSeq" id="WP_111507443.1">
    <property type="nucleotide sequence ID" value="NZ_QKYN01000191.1"/>
</dbReference>
<dbReference type="EMBL" id="QKYN01000191">
    <property type="protein sequence ID" value="RAG80878.1"/>
    <property type="molecule type" value="Genomic_DNA"/>
</dbReference>
<protein>
    <submittedName>
        <fullName evidence="1">Uncharacterized protein</fullName>
    </submittedName>
</protein>
<gene>
    <name evidence="1" type="ORF">DN069_35830</name>
</gene>
<dbReference type="Proteomes" id="UP000248889">
    <property type="component" value="Unassembled WGS sequence"/>
</dbReference>
<dbReference type="OrthoDB" id="3854670at2"/>
<organism evidence="1 2">
    <name type="scientific">Streptacidiphilus pinicola</name>
    <dbReference type="NCBI Taxonomy" id="2219663"/>
    <lineage>
        <taxon>Bacteria</taxon>
        <taxon>Bacillati</taxon>
        <taxon>Actinomycetota</taxon>
        <taxon>Actinomycetes</taxon>
        <taxon>Kitasatosporales</taxon>
        <taxon>Streptomycetaceae</taxon>
        <taxon>Streptacidiphilus</taxon>
    </lineage>
</organism>
<proteinExistence type="predicted"/>
<evidence type="ECO:0000313" key="2">
    <source>
        <dbReference type="Proteomes" id="UP000248889"/>
    </source>
</evidence>
<accession>A0A2X0J0P9</accession>
<keyword evidence="2" id="KW-1185">Reference proteome</keyword>
<reference evidence="1 2" key="1">
    <citation type="submission" date="2018-06" db="EMBL/GenBank/DDBJ databases">
        <title>Streptacidiphilus pinicola sp. nov., isolated from pine grove soil.</title>
        <authorList>
            <person name="Roh S.G."/>
            <person name="Park S."/>
            <person name="Kim M.-K."/>
            <person name="Yun B.-R."/>
            <person name="Park J."/>
            <person name="Kim M.J."/>
            <person name="Kim Y.S."/>
            <person name="Kim S.B."/>
        </authorList>
    </citation>
    <scope>NUCLEOTIDE SEQUENCE [LARGE SCALE GENOMIC DNA]</scope>
    <source>
        <strain evidence="1 2">MMS16-CNU450</strain>
    </source>
</reference>
<evidence type="ECO:0000313" key="1">
    <source>
        <dbReference type="EMBL" id="RAG80878.1"/>
    </source>
</evidence>